<proteinExistence type="inferred from homology"/>
<evidence type="ECO:0000256" key="3">
    <source>
        <dbReference type="ARBA" id="ARBA00022475"/>
    </source>
</evidence>
<comment type="caution">
    <text evidence="10">The sequence shown here is derived from an EMBL/GenBank/DDBJ whole genome shotgun (WGS) entry which is preliminary data.</text>
</comment>
<feature type="transmembrane region" description="Helical" evidence="7">
    <location>
        <begin position="42"/>
        <end position="65"/>
    </location>
</feature>
<keyword evidence="11" id="KW-1185">Reference proteome</keyword>
<reference evidence="11" key="1">
    <citation type="journal article" date="2019" name="Int. J. Syst. Evol. Microbiol.">
        <title>The Global Catalogue of Microorganisms (GCM) 10K type strain sequencing project: providing services to taxonomists for standard genome sequencing and annotation.</title>
        <authorList>
            <consortium name="The Broad Institute Genomics Platform"/>
            <consortium name="The Broad Institute Genome Sequencing Center for Infectious Disease"/>
            <person name="Wu L."/>
            <person name="Ma J."/>
        </authorList>
    </citation>
    <scope>NUCLEOTIDE SEQUENCE [LARGE SCALE GENOMIC DNA]</scope>
    <source>
        <strain evidence="11">JCM 17021</strain>
    </source>
</reference>
<comment type="similarity">
    <text evidence="7">Belongs to the binding-protein-dependent transport system permease family.</text>
</comment>
<sequence length="386" mass="42794">MSVTLSPPETREAQPRTEVIARPVRSERRQRLSRLDVKASPYLYIAPFFVLFGLIGLFPLIYTFVVSLYDWDLLKGQGGFVGLDNFAAVLHDRFFWNSLFNTFSIFLLSSIPQLVMATVIASVLDQNLRAKTFWRMSVLLPYIVTPVAVSLIFTNMFNEQYGLINNILGSVGLDPVMWKTETLPSHIAIATMVNWRWTGYNALILLAAMQAVPRDIHESAALDGAGSIRRFFSMTLPSIRPTMIFVIITATIGGLQIFTEPRLFDPITAGGSARQFQTTVLYLWEMAFFRQNFGEASAIAWLLFLIIVVIGALNFLLSRRIASAEARSSRRRSRRTLERMRTAESDAGAAPVTATAAAAAAATNISPGTSPTTPESTPPTGQENRS</sequence>
<dbReference type="Gene3D" id="1.10.3720.10">
    <property type="entry name" value="MetI-like"/>
    <property type="match status" value="1"/>
</dbReference>
<feature type="compositionally biased region" description="Low complexity" evidence="8">
    <location>
        <begin position="347"/>
        <end position="386"/>
    </location>
</feature>
<keyword evidence="6 7" id="KW-0472">Membrane</keyword>
<keyword evidence="5 7" id="KW-1133">Transmembrane helix</keyword>
<feature type="transmembrane region" description="Helical" evidence="7">
    <location>
        <begin position="103"/>
        <end position="124"/>
    </location>
</feature>
<dbReference type="EMBL" id="BAABCN010000005">
    <property type="protein sequence ID" value="GAA3879404.1"/>
    <property type="molecule type" value="Genomic_DNA"/>
</dbReference>
<dbReference type="Proteomes" id="UP001501803">
    <property type="component" value="Unassembled WGS sequence"/>
</dbReference>
<feature type="transmembrane region" description="Helical" evidence="7">
    <location>
        <begin position="298"/>
        <end position="317"/>
    </location>
</feature>
<feature type="region of interest" description="Disordered" evidence="8">
    <location>
        <begin position="328"/>
        <end position="386"/>
    </location>
</feature>
<dbReference type="InterPro" id="IPR051393">
    <property type="entry name" value="ABC_transporter_permease"/>
</dbReference>
<dbReference type="InterPro" id="IPR000515">
    <property type="entry name" value="MetI-like"/>
</dbReference>
<evidence type="ECO:0000313" key="10">
    <source>
        <dbReference type="EMBL" id="GAA3879404.1"/>
    </source>
</evidence>
<evidence type="ECO:0000256" key="6">
    <source>
        <dbReference type="ARBA" id="ARBA00023136"/>
    </source>
</evidence>
<feature type="transmembrane region" description="Helical" evidence="7">
    <location>
        <begin position="136"/>
        <end position="157"/>
    </location>
</feature>
<keyword evidence="3" id="KW-1003">Cell membrane</keyword>
<comment type="subcellular location">
    <subcellularLocation>
        <location evidence="1 7">Cell membrane</location>
        <topology evidence="1 7">Multi-pass membrane protein</topology>
    </subcellularLocation>
</comment>
<dbReference type="SUPFAM" id="SSF161098">
    <property type="entry name" value="MetI-like"/>
    <property type="match status" value="1"/>
</dbReference>
<evidence type="ECO:0000256" key="2">
    <source>
        <dbReference type="ARBA" id="ARBA00022448"/>
    </source>
</evidence>
<evidence type="ECO:0000256" key="1">
    <source>
        <dbReference type="ARBA" id="ARBA00004651"/>
    </source>
</evidence>
<keyword evidence="2 7" id="KW-0813">Transport</keyword>
<dbReference type="PROSITE" id="PS50928">
    <property type="entry name" value="ABC_TM1"/>
    <property type="match status" value="1"/>
</dbReference>
<evidence type="ECO:0000256" key="5">
    <source>
        <dbReference type="ARBA" id="ARBA00022989"/>
    </source>
</evidence>
<dbReference type="PANTHER" id="PTHR30193:SF37">
    <property type="entry name" value="INNER MEMBRANE ABC TRANSPORTER PERMEASE PROTEIN YCJO"/>
    <property type="match status" value="1"/>
</dbReference>
<feature type="domain" description="ABC transmembrane type-1" evidence="9">
    <location>
        <begin position="99"/>
        <end position="314"/>
    </location>
</feature>
<dbReference type="InterPro" id="IPR035906">
    <property type="entry name" value="MetI-like_sf"/>
</dbReference>
<gene>
    <name evidence="10" type="ORF">GCM10022381_22140</name>
</gene>
<evidence type="ECO:0000259" key="9">
    <source>
        <dbReference type="PROSITE" id="PS50928"/>
    </source>
</evidence>
<dbReference type="RefSeq" id="WP_345066291.1">
    <property type="nucleotide sequence ID" value="NZ_BAABCN010000005.1"/>
</dbReference>
<dbReference type="Pfam" id="PF00528">
    <property type="entry name" value="BPD_transp_1"/>
    <property type="match status" value="1"/>
</dbReference>
<evidence type="ECO:0000256" key="4">
    <source>
        <dbReference type="ARBA" id="ARBA00022692"/>
    </source>
</evidence>
<evidence type="ECO:0000313" key="11">
    <source>
        <dbReference type="Proteomes" id="UP001501803"/>
    </source>
</evidence>
<protein>
    <recommendedName>
        <fullName evidence="9">ABC transmembrane type-1 domain-containing protein</fullName>
    </recommendedName>
</protein>
<name>A0ABP7KIY5_9MICO</name>
<keyword evidence="4 7" id="KW-0812">Transmembrane</keyword>
<dbReference type="PANTHER" id="PTHR30193">
    <property type="entry name" value="ABC TRANSPORTER PERMEASE PROTEIN"/>
    <property type="match status" value="1"/>
</dbReference>
<dbReference type="CDD" id="cd06261">
    <property type="entry name" value="TM_PBP2"/>
    <property type="match status" value="1"/>
</dbReference>
<organism evidence="10 11">
    <name type="scientific">Leifsonia kafniensis</name>
    <dbReference type="NCBI Taxonomy" id="475957"/>
    <lineage>
        <taxon>Bacteria</taxon>
        <taxon>Bacillati</taxon>
        <taxon>Actinomycetota</taxon>
        <taxon>Actinomycetes</taxon>
        <taxon>Micrococcales</taxon>
        <taxon>Microbacteriaceae</taxon>
        <taxon>Leifsonia</taxon>
    </lineage>
</organism>
<evidence type="ECO:0000256" key="7">
    <source>
        <dbReference type="RuleBase" id="RU363032"/>
    </source>
</evidence>
<evidence type="ECO:0000256" key="8">
    <source>
        <dbReference type="SAM" id="MobiDB-lite"/>
    </source>
</evidence>
<accession>A0ABP7KIY5</accession>
<feature type="transmembrane region" description="Helical" evidence="7">
    <location>
        <begin position="239"/>
        <end position="258"/>
    </location>
</feature>
<feature type="compositionally biased region" description="Basic and acidic residues" evidence="8">
    <location>
        <begin position="335"/>
        <end position="344"/>
    </location>
</feature>